<dbReference type="InterPro" id="IPR000551">
    <property type="entry name" value="MerR-type_HTH_dom"/>
</dbReference>
<evidence type="ECO:0000256" key="1">
    <source>
        <dbReference type="ARBA" id="ARBA00023125"/>
    </source>
</evidence>
<dbReference type="InterPro" id="IPR009061">
    <property type="entry name" value="DNA-bd_dom_put_sf"/>
</dbReference>
<dbReference type="Pfam" id="PF07739">
    <property type="entry name" value="TipAS"/>
    <property type="match status" value="1"/>
</dbReference>
<dbReference type="GO" id="GO:0003700">
    <property type="term" value="F:DNA-binding transcription factor activity"/>
    <property type="evidence" value="ECO:0007669"/>
    <property type="project" value="InterPro"/>
</dbReference>
<evidence type="ECO:0000313" key="4">
    <source>
        <dbReference type="Proteomes" id="UP000095651"/>
    </source>
</evidence>
<dbReference type="SUPFAM" id="SSF46955">
    <property type="entry name" value="Putative DNA-binding domain"/>
    <property type="match status" value="1"/>
</dbReference>
<proteinExistence type="predicted"/>
<dbReference type="EMBL" id="CYZE01000003">
    <property type="protein sequence ID" value="CUO02999.1"/>
    <property type="molecule type" value="Genomic_DNA"/>
</dbReference>
<feature type="domain" description="HTH merR-type" evidence="2">
    <location>
        <begin position="1"/>
        <end position="70"/>
    </location>
</feature>
<dbReference type="InterPro" id="IPR012925">
    <property type="entry name" value="TipAS_dom"/>
</dbReference>
<dbReference type="PANTHER" id="PTHR30204">
    <property type="entry name" value="REDOX-CYCLING DRUG-SENSING TRANSCRIPTIONAL ACTIVATOR SOXR"/>
    <property type="match status" value="1"/>
</dbReference>
<organism evidence="3 4">
    <name type="scientific">Hungatella hathewayi</name>
    <dbReference type="NCBI Taxonomy" id="154046"/>
    <lineage>
        <taxon>Bacteria</taxon>
        <taxon>Bacillati</taxon>
        <taxon>Bacillota</taxon>
        <taxon>Clostridia</taxon>
        <taxon>Lachnospirales</taxon>
        <taxon>Lachnospiraceae</taxon>
        <taxon>Hungatella</taxon>
    </lineage>
</organism>
<dbReference type="Gene3D" id="1.10.1660.10">
    <property type="match status" value="1"/>
</dbReference>
<evidence type="ECO:0000259" key="2">
    <source>
        <dbReference type="PROSITE" id="PS50937"/>
    </source>
</evidence>
<dbReference type="CDD" id="cd01106">
    <property type="entry name" value="HTH_TipAL-Mta"/>
    <property type="match status" value="1"/>
</dbReference>
<dbReference type="SMART" id="SM00422">
    <property type="entry name" value="HTH_MERR"/>
    <property type="match status" value="1"/>
</dbReference>
<dbReference type="PANTHER" id="PTHR30204:SF90">
    <property type="entry name" value="HTH-TYPE TRANSCRIPTIONAL ACTIVATOR MTA"/>
    <property type="match status" value="1"/>
</dbReference>
<protein>
    <submittedName>
        <fullName evidence="3">Putative transcriptional regulator</fullName>
    </submittedName>
</protein>
<name>A0A174BS39_9FIRM</name>
<evidence type="ECO:0000313" key="3">
    <source>
        <dbReference type="EMBL" id="CUO02999.1"/>
    </source>
</evidence>
<sequence>MKTVKDVSEITGISIRTLRYYDEIGLLEPTELTEAGYRLYDNKALEKLQEIMFFRELEIPLMDIKKIMDDPNYDKEQALLAQKSLLEQKRNRLNGIIELITDVMKGVNTMSFGAFSNEEVQKMVNHTIESMSKKGLEEQVQKHGSMEKYREYLISGFANEQAVADLLKWYGSKEKAIEAVMQSPGNTEEIKQAQNESAQIYKQFMAAKEADNMDMAHSAVEMLAENYKAMFALDNARNILLDLAKEYLQSGKLAEATDNQYGKGCSEYVAHAILHYYGV</sequence>
<gene>
    <name evidence="3" type="primary">mta_1</name>
    <name evidence="3" type="ORF">ERS852407_01684</name>
</gene>
<dbReference type="RefSeq" id="WP_055654163.1">
    <property type="nucleotide sequence ID" value="NZ_CABIXC010000003.1"/>
</dbReference>
<reference evidence="3 4" key="1">
    <citation type="submission" date="2015-09" db="EMBL/GenBank/DDBJ databases">
        <authorList>
            <consortium name="Pathogen Informatics"/>
        </authorList>
    </citation>
    <scope>NUCLEOTIDE SEQUENCE [LARGE SCALE GENOMIC DNA]</scope>
    <source>
        <strain evidence="3 4">2789STDY5608850</strain>
    </source>
</reference>
<dbReference type="AlphaFoldDB" id="A0A174BS39"/>
<dbReference type="PROSITE" id="PS50937">
    <property type="entry name" value="HTH_MERR_2"/>
    <property type="match status" value="1"/>
</dbReference>
<dbReference type="Pfam" id="PF13411">
    <property type="entry name" value="MerR_1"/>
    <property type="match status" value="1"/>
</dbReference>
<accession>A0A174BS39</accession>
<dbReference type="GO" id="GO:0003677">
    <property type="term" value="F:DNA binding"/>
    <property type="evidence" value="ECO:0007669"/>
    <property type="project" value="UniProtKB-KW"/>
</dbReference>
<dbReference type="InterPro" id="IPR047057">
    <property type="entry name" value="MerR_fam"/>
</dbReference>
<keyword evidence="1" id="KW-0238">DNA-binding</keyword>
<dbReference type="Proteomes" id="UP000095651">
    <property type="component" value="Unassembled WGS sequence"/>
</dbReference>